<dbReference type="eggNOG" id="COG4242">
    <property type="taxonomic scope" value="Bacteria"/>
</dbReference>
<dbReference type="InterPro" id="IPR005320">
    <property type="entry name" value="Peptidase_S51"/>
</dbReference>
<evidence type="ECO:0000256" key="5">
    <source>
        <dbReference type="ARBA" id="ARBA00015719"/>
    </source>
</evidence>
<dbReference type="NCBIfam" id="TIGR02069">
    <property type="entry name" value="cyanophycinase"/>
    <property type="match status" value="1"/>
</dbReference>
<dbReference type="PANTHER" id="PTHR36175">
    <property type="entry name" value="CYANOPHYCINASE"/>
    <property type="match status" value="1"/>
</dbReference>
<dbReference type="InterPro" id="IPR029062">
    <property type="entry name" value="Class_I_gatase-like"/>
</dbReference>
<dbReference type="SUPFAM" id="SSF52317">
    <property type="entry name" value="Class I glutamine amidotransferase-like"/>
    <property type="match status" value="1"/>
</dbReference>
<proteinExistence type="inferred from homology"/>
<dbReference type="PANTHER" id="PTHR36175:SF1">
    <property type="entry name" value="CYANOPHYCINASE"/>
    <property type="match status" value="1"/>
</dbReference>
<dbReference type="PIRSF" id="PIRSF032067">
    <property type="entry name" value="Cyanophycinase"/>
    <property type="match status" value="1"/>
</dbReference>
<keyword evidence="10" id="KW-0121">Carboxypeptidase</keyword>
<dbReference type="EMBL" id="CP003742">
    <property type="protein sequence ID" value="AGI73403.1"/>
    <property type="molecule type" value="Genomic_DNA"/>
</dbReference>
<comment type="catalytic activity">
    <reaction evidence="1">
        <text>[L-4-(L-arginin-2-N-yl)aspartate](n) + H2O = [L-4-(L-arginin-2-N-yl)aspartate](n-1) + L-4-(L-arginin-2-N-yl)aspartate</text>
        <dbReference type="Rhea" id="RHEA:12845"/>
        <dbReference type="Rhea" id="RHEA-COMP:13728"/>
        <dbReference type="Rhea" id="RHEA-COMP:13734"/>
        <dbReference type="ChEBI" id="CHEBI:15377"/>
        <dbReference type="ChEBI" id="CHEBI:137986"/>
        <dbReference type="ChEBI" id="CHEBI:137991"/>
        <dbReference type="EC" id="3.4.15.6"/>
    </reaction>
</comment>
<dbReference type="GO" id="GO:0008236">
    <property type="term" value="F:serine-type peptidase activity"/>
    <property type="evidence" value="ECO:0007669"/>
    <property type="project" value="UniProtKB-KW"/>
</dbReference>
<evidence type="ECO:0000256" key="4">
    <source>
        <dbReference type="ARBA" id="ARBA00013115"/>
    </source>
</evidence>
<evidence type="ECO:0000256" key="2">
    <source>
        <dbReference type="ARBA" id="ARBA00002039"/>
    </source>
</evidence>
<name>M9RNT3_9RHOB</name>
<keyword evidence="11" id="KW-1185">Reference proteome</keyword>
<feature type="active site" description="Charge relay system" evidence="9">
    <location>
        <position position="216"/>
    </location>
</feature>
<evidence type="ECO:0000313" key="11">
    <source>
        <dbReference type="Proteomes" id="UP000004688"/>
    </source>
</evidence>
<dbReference type="CDD" id="cd03145">
    <property type="entry name" value="GAT1_cyanophycinase"/>
    <property type="match status" value="1"/>
</dbReference>
<evidence type="ECO:0000313" key="10">
    <source>
        <dbReference type="EMBL" id="AGI73403.1"/>
    </source>
</evidence>
<accession>M9RNT3</accession>
<keyword evidence="6" id="KW-0645">Protease</keyword>
<dbReference type="GO" id="GO:0006508">
    <property type="term" value="P:proteolysis"/>
    <property type="evidence" value="ECO:0007669"/>
    <property type="project" value="UniProtKB-KW"/>
</dbReference>
<evidence type="ECO:0000256" key="3">
    <source>
        <dbReference type="ARBA" id="ARBA00006534"/>
    </source>
</evidence>
<feature type="active site" description="Charge relay system" evidence="9">
    <location>
        <position position="147"/>
    </location>
</feature>
<comment type="function">
    <text evidence="2">Exopeptidase that catalyzes the hydrolytic cleavage of multi-L-arginyl-poly-L-aspartic acid (cyanophycin; a water-insoluble reserve polymer) into aspartate-arginine dipeptides.</text>
</comment>
<gene>
    <name evidence="10" type="primary">cphB</name>
    <name evidence="10" type="ORF">OA238_c34270</name>
</gene>
<evidence type="ECO:0000256" key="7">
    <source>
        <dbReference type="ARBA" id="ARBA00022801"/>
    </source>
</evidence>
<dbReference type="Proteomes" id="UP000004688">
    <property type="component" value="Chromosome"/>
</dbReference>
<dbReference type="EC" id="3.4.15.6" evidence="4"/>
<dbReference type="GO" id="GO:0004180">
    <property type="term" value="F:carboxypeptidase activity"/>
    <property type="evidence" value="ECO:0007669"/>
    <property type="project" value="UniProtKB-KW"/>
</dbReference>
<organism evidence="10 11">
    <name type="scientific">Octadecabacter arcticus 238</name>
    <dbReference type="NCBI Taxonomy" id="391616"/>
    <lineage>
        <taxon>Bacteria</taxon>
        <taxon>Pseudomonadati</taxon>
        <taxon>Pseudomonadota</taxon>
        <taxon>Alphaproteobacteria</taxon>
        <taxon>Rhodobacterales</taxon>
        <taxon>Roseobacteraceae</taxon>
        <taxon>Octadecabacter</taxon>
    </lineage>
</organism>
<dbReference type="STRING" id="391616.OA238_c34270"/>
<comment type="similarity">
    <text evidence="3">Belongs to the peptidase S51 family.</text>
</comment>
<dbReference type="KEGG" id="oar:OA238_c34270"/>
<dbReference type="Pfam" id="PF03575">
    <property type="entry name" value="Peptidase_S51"/>
    <property type="match status" value="1"/>
</dbReference>
<protein>
    <recommendedName>
        <fullName evidence="5">Cyanophycinase</fullName>
        <ecNumber evidence="4">3.4.15.6</ecNumber>
    </recommendedName>
</protein>
<evidence type="ECO:0000256" key="1">
    <source>
        <dbReference type="ARBA" id="ARBA00001092"/>
    </source>
</evidence>
<keyword evidence="7 10" id="KW-0378">Hydrolase</keyword>
<dbReference type="AlphaFoldDB" id="M9RNT3"/>
<dbReference type="GO" id="GO:0008241">
    <property type="term" value="F:peptidyl-dipeptidase activity"/>
    <property type="evidence" value="ECO:0007669"/>
    <property type="project" value="UniProtKB-EC"/>
</dbReference>
<dbReference type="Gene3D" id="3.40.50.880">
    <property type="match status" value="1"/>
</dbReference>
<keyword evidence="8" id="KW-0720">Serine protease</keyword>
<evidence type="ECO:0000256" key="8">
    <source>
        <dbReference type="ARBA" id="ARBA00022825"/>
    </source>
</evidence>
<feature type="active site" description="Charge relay system" evidence="9">
    <location>
        <position position="189"/>
    </location>
</feature>
<evidence type="ECO:0000256" key="9">
    <source>
        <dbReference type="PIRSR" id="PIRSR032067-1"/>
    </source>
</evidence>
<dbReference type="InterPro" id="IPR011811">
    <property type="entry name" value="Peptidase_S51_cyanophycinase"/>
</dbReference>
<reference evidence="10 11" key="1">
    <citation type="journal article" date="2013" name="PLoS ONE">
        <title>Poles Apart: Arctic and Antarctic Octadecabacter strains Share High Genome Plasticity and a New Type of Xanthorhodopsin.</title>
        <authorList>
            <person name="Vollmers J."/>
            <person name="Voget S."/>
            <person name="Dietrich S."/>
            <person name="Gollnow K."/>
            <person name="Smits M."/>
            <person name="Meyer K."/>
            <person name="Brinkhoff T."/>
            <person name="Simon M."/>
            <person name="Daniel R."/>
        </authorList>
    </citation>
    <scope>NUCLEOTIDE SEQUENCE [LARGE SCALE GENOMIC DNA]</scope>
    <source>
        <strain evidence="10 11">238</strain>
    </source>
</reference>
<dbReference type="MEROPS" id="S51.003"/>
<dbReference type="HOGENOM" id="CLU_053928_0_0_5"/>
<sequence length="290" mass="30707">MNFRKLERIIAMSPAQTPKNRKRGWIIPIGGGDRKVHTSTILQRLVELSGGSDARMVIIPTASQLDTAGQRTRDVFRELGLSGIEIVDLETRADCERPEILETLRTATGVFFTGGNQLRLATTIGGTSAAKVLRSGNASGVHIAGTSAGAAFVCEHMIAIGKSGGTPKRGMASLSPGLGLTNRVIVDQHFRERDRLGRLLTALAYNPFATGVGVDEDTAAFIGPDDVIEVFGSGGLTIVDPSELEFSSMADTNMGAAVGLVGVKLHILLAGDKYDLNSRQAYPIGDANHP</sequence>
<evidence type="ECO:0000256" key="6">
    <source>
        <dbReference type="ARBA" id="ARBA00022670"/>
    </source>
</evidence>